<dbReference type="Pfam" id="PF02230">
    <property type="entry name" value="Abhydrolase_2"/>
    <property type="match status" value="1"/>
</dbReference>
<dbReference type="AlphaFoldDB" id="A0A0F2M379"/>
<dbReference type="KEGG" id="ssck:SPSK_04742"/>
<evidence type="ECO:0000259" key="1">
    <source>
        <dbReference type="Pfam" id="PF02230"/>
    </source>
</evidence>
<evidence type="ECO:0000313" key="2">
    <source>
        <dbReference type="EMBL" id="KJR83220.1"/>
    </source>
</evidence>
<feature type="domain" description="Phospholipase/carboxylesterase/thioesterase" evidence="1">
    <location>
        <begin position="15"/>
        <end position="75"/>
    </location>
</feature>
<proteinExistence type="predicted"/>
<name>A0A0F2M379_SPOSC</name>
<dbReference type="GeneID" id="27666814"/>
<comment type="caution">
    <text evidence="2">The sequence shown here is derived from an EMBL/GenBank/DDBJ whole genome shotgun (WGS) entry which is preliminary data.</text>
</comment>
<evidence type="ECO:0000313" key="3">
    <source>
        <dbReference type="Proteomes" id="UP000033710"/>
    </source>
</evidence>
<gene>
    <name evidence="2" type="ORF">SPSK_04742</name>
</gene>
<sequence length="83" mass="8990">MATQPTSSRPRPAPAPFVIEPTAPHTHTFILLHGLGSNGEKPGRELLETGIGSDGLDLPSRFPGAKFIFPTSRRRRSMASRDP</sequence>
<dbReference type="InterPro" id="IPR029058">
    <property type="entry name" value="AB_hydrolase_fold"/>
</dbReference>
<dbReference type="OrthoDB" id="2418081at2759"/>
<dbReference type="InterPro" id="IPR003140">
    <property type="entry name" value="PLipase/COase/thioEstase"/>
</dbReference>
<dbReference type="GO" id="GO:0016787">
    <property type="term" value="F:hydrolase activity"/>
    <property type="evidence" value="ECO:0007669"/>
    <property type="project" value="InterPro"/>
</dbReference>
<dbReference type="Proteomes" id="UP000033710">
    <property type="component" value="Unassembled WGS sequence"/>
</dbReference>
<protein>
    <recommendedName>
        <fullName evidence="1">Phospholipase/carboxylesterase/thioesterase domain-containing protein</fullName>
    </recommendedName>
</protein>
<dbReference type="VEuPathDB" id="FungiDB:SPSK_04742"/>
<dbReference type="EMBL" id="AXCR01000010">
    <property type="protein sequence ID" value="KJR83220.1"/>
    <property type="molecule type" value="Genomic_DNA"/>
</dbReference>
<organism evidence="2 3">
    <name type="scientific">Sporothrix schenckii 1099-18</name>
    <dbReference type="NCBI Taxonomy" id="1397361"/>
    <lineage>
        <taxon>Eukaryota</taxon>
        <taxon>Fungi</taxon>
        <taxon>Dikarya</taxon>
        <taxon>Ascomycota</taxon>
        <taxon>Pezizomycotina</taxon>
        <taxon>Sordariomycetes</taxon>
        <taxon>Sordariomycetidae</taxon>
        <taxon>Ophiostomatales</taxon>
        <taxon>Ophiostomataceae</taxon>
        <taxon>Sporothrix</taxon>
    </lineage>
</organism>
<reference evidence="2 3" key="1">
    <citation type="journal article" date="2014" name="BMC Genomics">
        <title>Comparative genomics of the major fungal agents of human and animal Sporotrichosis: Sporothrix schenckii and Sporothrix brasiliensis.</title>
        <authorList>
            <person name="Teixeira M.M."/>
            <person name="de Almeida L.G."/>
            <person name="Kubitschek-Barreira P."/>
            <person name="Alves F.L."/>
            <person name="Kioshima E.S."/>
            <person name="Abadio A.K."/>
            <person name="Fernandes L."/>
            <person name="Derengowski L.S."/>
            <person name="Ferreira K.S."/>
            <person name="Souza R.C."/>
            <person name="Ruiz J.C."/>
            <person name="de Andrade N.C."/>
            <person name="Paes H.C."/>
            <person name="Nicola A.M."/>
            <person name="Albuquerque P."/>
            <person name="Gerber A.L."/>
            <person name="Martins V.P."/>
            <person name="Peconick L.D."/>
            <person name="Neto A.V."/>
            <person name="Chaucanez C.B."/>
            <person name="Silva P.A."/>
            <person name="Cunha O.L."/>
            <person name="de Oliveira F.F."/>
            <person name="dos Santos T.C."/>
            <person name="Barros A.L."/>
            <person name="Soares M.A."/>
            <person name="de Oliveira L.M."/>
            <person name="Marini M.M."/>
            <person name="Villalobos-Duno H."/>
            <person name="Cunha M.M."/>
            <person name="de Hoog S."/>
            <person name="da Silveira J.F."/>
            <person name="Henrissat B."/>
            <person name="Nino-Vega G.A."/>
            <person name="Cisalpino P.S."/>
            <person name="Mora-Montes H.M."/>
            <person name="Almeida S.R."/>
            <person name="Stajich J.E."/>
            <person name="Lopes-Bezerra L.M."/>
            <person name="Vasconcelos A.T."/>
            <person name="Felipe M.S."/>
        </authorList>
    </citation>
    <scope>NUCLEOTIDE SEQUENCE [LARGE SCALE GENOMIC DNA]</scope>
    <source>
        <strain evidence="2 3">1099-18</strain>
    </source>
</reference>
<accession>A0A0F2M379</accession>
<dbReference type="RefSeq" id="XP_016585896.1">
    <property type="nucleotide sequence ID" value="XM_016731537.1"/>
</dbReference>
<reference evidence="2 3" key="2">
    <citation type="journal article" date="2015" name="Eukaryot. Cell">
        <title>Asexual propagation of a virulent clone complex in a human and feline outbreak of sporotrichosis.</title>
        <authorList>
            <person name="Teixeira Mde M."/>
            <person name="Rodrigues A.M."/>
            <person name="Tsui C.K."/>
            <person name="de Almeida L.G."/>
            <person name="Van Diepeningen A.D."/>
            <person name="van den Ende B.G."/>
            <person name="Fernandes G.F."/>
            <person name="Kano R."/>
            <person name="Hamelin R.C."/>
            <person name="Lopes-Bezerra L.M."/>
            <person name="Vasconcelos A.T."/>
            <person name="de Hoog S."/>
            <person name="de Camargo Z.P."/>
            <person name="Felipe M.S."/>
        </authorList>
    </citation>
    <scope>NUCLEOTIDE SEQUENCE [LARGE SCALE GENOMIC DNA]</scope>
    <source>
        <strain evidence="2 3">1099-18</strain>
    </source>
</reference>
<dbReference type="Gene3D" id="3.40.50.1820">
    <property type="entry name" value="alpha/beta hydrolase"/>
    <property type="match status" value="1"/>
</dbReference>